<evidence type="ECO:0000256" key="1">
    <source>
        <dbReference type="ARBA" id="ARBA00022475"/>
    </source>
</evidence>
<name>A0A285RC99_9BACL</name>
<evidence type="ECO:0000313" key="7">
    <source>
        <dbReference type="Proteomes" id="UP000219636"/>
    </source>
</evidence>
<dbReference type="OrthoDB" id="2452195at2"/>
<evidence type="ECO:0000256" key="2">
    <source>
        <dbReference type="ARBA" id="ARBA00022692"/>
    </source>
</evidence>
<keyword evidence="3 5" id="KW-1133">Transmembrane helix</keyword>
<dbReference type="PANTHER" id="PTHR35529">
    <property type="entry name" value="MANGANESE EFFLUX PUMP MNTP-RELATED"/>
    <property type="match status" value="1"/>
</dbReference>
<gene>
    <name evidence="6" type="ORF">SAMN05880501_10183</name>
</gene>
<proteinExistence type="predicted"/>
<dbReference type="Pfam" id="PF02659">
    <property type="entry name" value="Mntp"/>
    <property type="match status" value="1"/>
</dbReference>
<dbReference type="AlphaFoldDB" id="A0A285RC99"/>
<feature type="transmembrane region" description="Helical" evidence="5">
    <location>
        <begin position="116"/>
        <end position="135"/>
    </location>
</feature>
<accession>A0A285RC99</accession>
<dbReference type="PANTHER" id="PTHR35529:SF1">
    <property type="entry name" value="MANGANESE EFFLUX PUMP MNTP-RELATED"/>
    <property type="match status" value="1"/>
</dbReference>
<evidence type="ECO:0000313" key="6">
    <source>
        <dbReference type="EMBL" id="SOB90007.1"/>
    </source>
</evidence>
<dbReference type="RefSeq" id="WP_097071674.1">
    <property type="nucleotide sequence ID" value="NZ_OBMQ01000001.1"/>
</dbReference>
<keyword evidence="7" id="KW-1185">Reference proteome</keyword>
<dbReference type="Proteomes" id="UP000219636">
    <property type="component" value="Unassembled WGS sequence"/>
</dbReference>
<feature type="transmembrane region" description="Helical" evidence="5">
    <location>
        <begin position="147"/>
        <end position="167"/>
    </location>
</feature>
<feature type="transmembrane region" description="Helical" evidence="5">
    <location>
        <begin position="6"/>
        <end position="21"/>
    </location>
</feature>
<feature type="transmembrane region" description="Helical" evidence="5">
    <location>
        <begin position="59"/>
        <end position="77"/>
    </location>
</feature>
<evidence type="ECO:0000256" key="4">
    <source>
        <dbReference type="ARBA" id="ARBA00023136"/>
    </source>
</evidence>
<dbReference type="EMBL" id="OBMQ01000001">
    <property type="protein sequence ID" value="SOB90007.1"/>
    <property type="molecule type" value="Genomic_DNA"/>
</dbReference>
<sequence length="170" mass="18969">MQEILTGLIVALDVVALYLLLPDVKRRLLLSLWTAILHMIFPIIGYTLGNWMLTLLTHWSNIISSVLLFFIGLQLILSTKNRQVIAIPIVILAITASLDTFSVSISFGMLNLQKHLFIMSAGIWTFVLSYISLHLAKSHIPLKGDVLKWIAGISLLTISILTFINSLDNT</sequence>
<organism evidence="6 7">
    <name type="scientific">Ureibacillus xyleni</name>
    <dbReference type="NCBI Taxonomy" id="614648"/>
    <lineage>
        <taxon>Bacteria</taxon>
        <taxon>Bacillati</taxon>
        <taxon>Bacillota</taxon>
        <taxon>Bacilli</taxon>
        <taxon>Bacillales</taxon>
        <taxon>Caryophanaceae</taxon>
        <taxon>Ureibacillus</taxon>
    </lineage>
</organism>
<feature type="transmembrane region" description="Helical" evidence="5">
    <location>
        <begin position="84"/>
        <end position="110"/>
    </location>
</feature>
<feature type="transmembrane region" description="Helical" evidence="5">
    <location>
        <begin position="28"/>
        <end position="53"/>
    </location>
</feature>
<keyword evidence="1" id="KW-1003">Cell membrane</keyword>
<keyword evidence="4 5" id="KW-0472">Membrane</keyword>
<evidence type="ECO:0000256" key="5">
    <source>
        <dbReference type="SAM" id="Phobius"/>
    </source>
</evidence>
<reference evidence="7" key="1">
    <citation type="submission" date="2017-08" db="EMBL/GenBank/DDBJ databases">
        <authorList>
            <person name="Varghese N."/>
            <person name="Submissions S."/>
        </authorList>
    </citation>
    <scope>NUCLEOTIDE SEQUENCE [LARGE SCALE GENOMIC DNA]</scope>
    <source>
        <strain evidence="7">JC22</strain>
    </source>
</reference>
<dbReference type="InterPro" id="IPR003810">
    <property type="entry name" value="Mntp/YtaF"/>
</dbReference>
<evidence type="ECO:0000256" key="3">
    <source>
        <dbReference type="ARBA" id="ARBA00022989"/>
    </source>
</evidence>
<keyword evidence="2 5" id="KW-0812">Transmembrane</keyword>
<protein>
    <submittedName>
        <fullName evidence="6">Putative Mn2+ efflux pump MntP</fullName>
    </submittedName>
</protein>